<organism evidence="1 2">
    <name type="scientific">Streptomyces iconiensis</name>
    <dbReference type="NCBI Taxonomy" id="1384038"/>
    <lineage>
        <taxon>Bacteria</taxon>
        <taxon>Bacillati</taxon>
        <taxon>Actinomycetota</taxon>
        <taxon>Actinomycetes</taxon>
        <taxon>Kitasatosporales</taxon>
        <taxon>Streptomycetaceae</taxon>
        <taxon>Streptomyces</taxon>
    </lineage>
</organism>
<dbReference type="Proteomes" id="UP001214441">
    <property type="component" value="Unassembled WGS sequence"/>
</dbReference>
<sequence>MNVDDVVAERIAAAQRKTEADKQARAELAAARSAGLAARHAAKLDHLAQDERAVLHCPACRRQRPARRIGSGAVLGRLVVLVECCETTCGLAWVVRPDGA</sequence>
<dbReference type="RefSeq" id="WP_274044512.1">
    <property type="nucleotide sequence ID" value="NZ_JANCPR020000006.1"/>
</dbReference>
<proteinExistence type="predicted"/>
<comment type="caution">
    <text evidence="1">The sequence shown here is derived from an EMBL/GenBank/DDBJ whole genome shotgun (WGS) entry which is preliminary data.</text>
</comment>
<reference evidence="1 2" key="1">
    <citation type="submission" date="2023-05" db="EMBL/GenBank/DDBJ databases">
        <title>Streptantibioticus silvisoli sp. nov., acidotolerant actinomycetes 1 from pine litter.</title>
        <authorList>
            <person name="Swiecimska M."/>
            <person name="Golinska P."/>
            <person name="Sangal V."/>
            <person name="Wachnowicz B."/>
            <person name="Goodfellow M."/>
        </authorList>
    </citation>
    <scope>NUCLEOTIDE SEQUENCE [LARGE SCALE GENOMIC DNA]</scope>
    <source>
        <strain evidence="1 2">DSM 42109</strain>
    </source>
</reference>
<accession>A0ABT6ZRR8</accession>
<evidence type="ECO:0000313" key="2">
    <source>
        <dbReference type="Proteomes" id="UP001214441"/>
    </source>
</evidence>
<dbReference type="EMBL" id="JANCPR020000006">
    <property type="protein sequence ID" value="MDJ1131767.1"/>
    <property type="molecule type" value="Genomic_DNA"/>
</dbReference>
<keyword evidence="2" id="KW-1185">Reference proteome</keyword>
<name>A0ABT6ZRR8_9ACTN</name>
<protein>
    <submittedName>
        <fullName evidence="1">Uncharacterized protein</fullName>
    </submittedName>
</protein>
<gene>
    <name evidence="1" type="ORF">NMN56_007310</name>
</gene>
<evidence type="ECO:0000313" key="1">
    <source>
        <dbReference type="EMBL" id="MDJ1131767.1"/>
    </source>
</evidence>